<dbReference type="AlphaFoldDB" id="A0A4C1T2I1"/>
<name>A0A4C1T2I1_EUMVA</name>
<evidence type="ECO:0000313" key="2">
    <source>
        <dbReference type="EMBL" id="GBP08416.1"/>
    </source>
</evidence>
<gene>
    <name evidence="2" type="ORF">EVAR_77119_1</name>
</gene>
<accession>A0A4C1T2I1</accession>
<dbReference type="EMBL" id="BGZK01000031">
    <property type="protein sequence ID" value="GBP08416.1"/>
    <property type="molecule type" value="Genomic_DNA"/>
</dbReference>
<feature type="region of interest" description="Disordered" evidence="1">
    <location>
        <begin position="96"/>
        <end position="123"/>
    </location>
</feature>
<comment type="caution">
    <text evidence="2">The sequence shown here is derived from an EMBL/GenBank/DDBJ whole genome shotgun (WGS) entry which is preliminary data.</text>
</comment>
<evidence type="ECO:0000256" key="1">
    <source>
        <dbReference type="SAM" id="MobiDB-lite"/>
    </source>
</evidence>
<dbReference type="Proteomes" id="UP000299102">
    <property type="component" value="Unassembled WGS sequence"/>
</dbReference>
<reference evidence="2 3" key="1">
    <citation type="journal article" date="2019" name="Commun. Biol.">
        <title>The bagworm genome reveals a unique fibroin gene that provides high tensile strength.</title>
        <authorList>
            <person name="Kono N."/>
            <person name="Nakamura H."/>
            <person name="Ohtoshi R."/>
            <person name="Tomita M."/>
            <person name="Numata K."/>
            <person name="Arakawa K."/>
        </authorList>
    </citation>
    <scope>NUCLEOTIDE SEQUENCE [LARGE SCALE GENOMIC DNA]</scope>
</reference>
<organism evidence="2 3">
    <name type="scientific">Eumeta variegata</name>
    <name type="common">Bagworm moth</name>
    <name type="synonym">Eumeta japonica</name>
    <dbReference type="NCBI Taxonomy" id="151549"/>
    <lineage>
        <taxon>Eukaryota</taxon>
        <taxon>Metazoa</taxon>
        <taxon>Ecdysozoa</taxon>
        <taxon>Arthropoda</taxon>
        <taxon>Hexapoda</taxon>
        <taxon>Insecta</taxon>
        <taxon>Pterygota</taxon>
        <taxon>Neoptera</taxon>
        <taxon>Endopterygota</taxon>
        <taxon>Lepidoptera</taxon>
        <taxon>Glossata</taxon>
        <taxon>Ditrysia</taxon>
        <taxon>Tineoidea</taxon>
        <taxon>Psychidae</taxon>
        <taxon>Oiketicinae</taxon>
        <taxon>Eumeta</taxon>
    </lineage>
</organism>
<evidence type="ECO:0000313" key="3">
    <source>
        <dbReference type="Proteomes" id="UP000299102"/>
    </source>
</evidence>
<protein>
    <submittedName>
        <fullName evidence="2">Uncharacterized protein</fullName>
    </submittedName>
</protein>
<proteinExistence type="predicted"/>
<keyword evidence="3" id="KW-1185">Reference proteome</keyword>
<sequence length="123" mass="13768">MMEAQWSDEGESRPPELSLTRRTKTAGAIHVCILFNCAFNGLMNLSNDTSLVRANTTEPPKLASHFRTPRLIFSEALIKRGGLVRVFVRRRLIENPDVGPAGGRRAAGGRPWTKTDRPRRRVS</sequence>